<dbReference type="Pfam" id="PF01048">
    <property type="entry name" value="PNP_UDP_1"/>
    <property type="match status" value="1"/>
</dbReference>
<keyword evidence="1" id="KW-0732">Signal</keyword>
<sequence length="514" mass="56929">MEPTRPTTRLGFNIAIICALTIEADAVEALFDHYWDDDGPPYDKAPGDPNAYSTGSIGRHNVVLAYMPGMGKVSSTAVAANCHTSFPNIKLALVVGVCGAVPFVPSSDVEIVLGDVIMSSGVIQYDLGRQLPERFVRKNTLQESLGRPNAEVRALLAKLEGIRARKILRSKMVGHLNKLQNEPELEAKYPGVAHDKLFNATYRHISDGKTCEECGCNGELVLRRRFDQGIPQPAVYFGLIASGDKVMKSGEERDDIARQESVIGFEMEGAGVWDTFPCIVIKGACDYADSHKTKVWPTTAACTKAFLEYWVPSTTTGHILEQSRSTGQDRQTQEGTSTTLYPTRVIRIFSSLVSRWILLRAPSSRKVHLLSKDFETVGRDPEALQAVAQTWILSFQQIEQQHALASELLSFMSILDRQDIPAPFISHYSEQEQNGGPRSEIELTEALGTLKAFSFVTEEKSGSFDMHRLVQLVTPFKGQKSDATHTTKKLSHLLEELLESLRVYRRSQGGVEQV</sequence>
<protein>
    <recommendedName>
        <fullName evidence="2">Nucleoside phosphorylase domain-containing protein</fullName>
    </recommendedName>
</protein>
<dbReference type="Proteomes" id="UP001498421">
    <property type="component" value="Unassembled WGS sequence"/>
</dbReference>
<evidence type="ECO:0000313" key="3">
    <source>
        <dbReference type="EMBL" id="KAK7428277.1"/>
    </source>
</evidence>
<dbReference type="SUPFAM" id="SSF53167">
    <property type="entry name" value="Purine and uridine phosphorylases"/>
    <property type="match status" value="1"/>
</dbReference>
<keyword evidence="4" id="KW-1185">Reference proteome</keyword>
<evidence type="ECO:0000259" key="2">
    <source>
        <dbReference type="Pfam" id="PF01048"/>
    </source>
</evidence>
<gene>
    <name evidence="3" type="ORF">QQZ08_005174</name>
</gene>
<reference evidence="3 4" key="1">
    <citation type="journal article" date="2025" name="Microbiol. Resour. Announc.">
        <title>Draft genome sequences for Neonectria magnoliae and Neonectria punicea, canker pathogens of Liriodendron tulipifera and Acer saccharum in West Virginia.</title>
        <authorList>
            <person name="Petronek H.M."/>
            <person name="Kasson M.T."/>
            <person name="Metheny A.M."/>
            <person name="Stauder C.M."/>
            <person name="Lovett B."/>
            <person name="Lynch S.C."/>
            <person name="Garnas J.R."/>
            <person name="Kasson L.R."/>
            <person name="Stajich J.E."/>
        </authorList>
    </citation>
    <scope>NUCLEOTIDE SEQUENCE [LARGE SCALE GENOMIC DNA]</scope>
    <source>
        <strain evidence="3 4">NRRL 64651</strain>
    </source>
</reference>
<dbReference type="PANTHER" id="PTHR46082:SF6">
    <property type="entry name" value="AAA+ ATPASE DOMAIN-CONTAINING PROTEIN-RELATED"/>
    <property type="match status" value="1"/>
</dbReference>
<proteinExistence type="predicted"/>
<dbReference type="InterPro" id="IPR035994">
    <property type="entry name" value="Nucleoside_phosphorylase_sf"/>
</dbReference>
<name>A0ABR1I419_9HYPO</name>
<dbReference type="EMBL" id="JAZAVK010000043">
    <property type="protein sequence ID" value="KAK7428277.1"/>
    <property type="molecule type" value="Genomic_DNA"/>
</dbReference>
<evidence type="ECO:0000256" key="1">
    <source>
        <dbReference type="SAM" id="SignalP"/>
    </source>
</evidence>
<organism evidence="3 4">
    <name type="scientific">Neonectria magnoliae</name>
    <dbReference type="NCBI Taxonomy" id="2732573"/>
    <lineage>
        <taxon>Eukaryota</taxon>
        <taxon>Fungi</taxon>
        <taxon>Dikarya</taxon>
        <taxon>Ascomycota</taxon>
        <taxon>Pezizomycotina</taxon>
        <taxon>Sordariomycetes</taxon>
        <taxon>Hypocreomycetidae</taxon>
        <taxon>Hypocreales</taxon>
        <taxon>Nectriaceae</taxon>
        <taxon>Neonectria</taxon>
    </lineage>
</organism>
<comment type="caution">
    <text evidence="3">The sequence shown here is derived from an EMBL/GenBank/DDBJ whole genome shotgun (WGS) entry which is preliminary data.</text>
</comment>
<dbReference type="InterPro" id="IPR000845">
    <property type="entry name" value="Nucleoside_phosphorylase_d"/>
</dbReference>
<dbReference type="InterPro" id="IPR053137">
    <property type="entry name" value="NLR-like"/>
</dbReference>
<feature type="chain" id="PRO_5046893085" description="Nucleoside phosphorylase domain-containing protein" evidence="1">
    <location>
        <begin position="27"/>
        <end position="514"/>
    </location>
</feature>
<feature type="signal peptide" evidence="1">
    <location>
        <begin position="1"/>
        <end position="26"/>
    </location>
</feature>
<dbReference type="PANTHER" id="PTHR46082">
    <property type="entry name" value="ATP/GTP-BINDING PROTEIN-RELATED"/>
    <property type="match status" value="1"/>
</dbReference>
<dbReference type="Gene3D" id="3.40.50.1580">
    <property type="entry name" value="Nucleoside phosphorylase domain"/>
    <property type="match status" value="1"/>
</dbReference>
<evidence type="ECO:0000313" key="4">
    <source>
        <dbReference type="Proteomes" id="UP001498421"/>
    </source>
</evidence>
<accession>A0ABR1I419</accession>
<feature type="domain" description="Nucleoside phosphorylase" evidence="2">
    <location>
        <begin position="14"/>
        <end position="272"/>
    </location>
</feature>